<feature type="compositionally biased region" description="Low complexity" evidence="1">
    <location>
        <begin position="89"/>
        <end position="116"/>
    </location>
</feature>
<dbReference type="EMBL" id="JANIEX010000776">
    <property type="protein sequence ID" value="KAJ3563279.1"/>
    <property type="molecule type" value="Genomic_DNA"/>
</dbReference>
<reference evidence="2" key="1">
    <citation type="submission" date="2022-07" db="EMBL/GenBank/DDBJ databases">
        <title>Genome Sequence of Leucocoprinus birnbaumii.</title>
        <authorList>
            <person name="Buettner E."/>
        </authorList>
    </citation>
    <scope>NUCLEOTIDE SEQUENCE</scope>
    <source>
        <strain evidence="2">VT141</strain>
    </source>
</reference>
<dbReference type="Proteomes" id="UP001213000">
    <property type="component" value="Unassembled WGS sequence"/>
</dbReference>
<accession>A0AAD5YR93</accession>
<sequence>MPLDRDRRKFLEALGPLCIQLCSLPGPFSLKNWVMNDVMPVYRQEFASGDAHEAWRVFAWFKNHCQVPRGQNNEPANAGPPPPPPALPPSSQSSNPADAGPLPSSTALPSSSPPTSRTKCLSVRLTTKRRPPPI</sequence>
<name>A0AAD5YR93_9AGAR</name>
<dbReference type="AlphaFoldDB" id="A0AAD5YR93"/>
<feature type="compositionally biased region" description="Pro residues" evidence="1">
    <location>
        <begin position="78"/>
        <end position="88"/>
    </location>
</feature>
<evidence type="ECO:0000313" key="2">
    <source>
        <dbReference type="EMBL" id="KAJ3563279.1"/>
    </source>
</evidence>
<evidence type="ECO:0000256" key="1">
    <source>
        <dbReference type="SAM" id="MobiDB-lite"/>
    </source>
</evidence>
<keyword evidence="3" id="KW-1185">Reference proteome</keyword>
<protein>
    <submittedName>
        <fullName evidence="2">Uncharacterized protein</fullName>
    </submittedName>
</protein>
<feature type="region of interest" description="Disordered" evidence="1">
    <location>
        <begin position="68"/>
        <end position="134"/>
    </location>
</feature>
<comment type="caution">
    <text evidence="2">The sequence shown here is derived from an EMBL/GenBank/DDBJ whole genome shotgun (WGS) entry which is preliminary data.</text>
</comment>
<gene>
    <name evidence="2" type="ORF">NP233_g9043</name>
</gene>
<evidence type="ECO:0000313" key="3">
    <source>
        <dbReference type="Proteomes" id="UP001213000"/>
    </source>
</evidence>
<proteinExistence type="predicted"/>
<organism evidence="2 3">
    <name type="scientific">Leucocoprinus birnbaumii</name>
    <dbReference type="NCBI Taxonomy" id="56174"/>
    <lineage>
        <taxon>Eukaryota</taxon>
        <taxon>Fungi</taxon>
        <taxon>Dikarya</taxon>
        <taxon>Basidiomycota</taxon>
        <taxon>Agaricomycotina</taxon>
        <taxon>Agaricomycetes</taxon>
        <taxon>Agaricomycetidae</taxon>
        <taxon>Agaricales</taxon>
        <taxon>Agaricineae</taxon>
        <taxon>Agaricaceae</taxon>
        <taxon>Leucocoprinus</taxon>
    </lineage>
</organism>